<dbReference type="InterPro" id="IPR054722">
    <property type="entry name" value="PolX-like_BBD"/>
</dbReference>
<evidence type="ECO:0000313" key="3">
    <source>
        <dbReference type="EMBL" id="KAJ5593537.1"/>
    </source>
</evidence>
<feature type="region of interest" description="Disordered" evidence="1">
    <location>
        <begin position="582"/>
        <end position="619"/>
    </location>
</feature>
<feature type="domain" description="Retrovirus-related Pol polyprotein from transposon TNT 1-94-like beta-barrel" evidence="2">
    <location>
        <begin position="364"/>
        <end position="445"/>
    </location>
</feature>
<dbReference type="Proteomes" id="UP001213799">
    <property type="component" value="Unassembled WGS sequence"/>
</dbReference>
<feature type="compositionally biased region" description="Polar residues" evidence="1">
    <location>
        <begin position="510"/>
        <end position="521"/>
    </location>
</feature>
<evidence type="ECO:0000313" key="4">
    <source>
        <dbReference type="Proteomes" id="UP001213799"/>
    </source>
</evidence>
<dbReference type="GeneID" id="81591737"/>
<gene>
    <name evidence="3" type="ORF">N7537_010441</name>
</gene>
<evidence type="ECO:0000259" key="2">
    <source>
        <dbReference type="Pfam" id="PF22936"/>
    </source>
</evidence>
<accession>A0AAD6GXK8</accession>
<feature type="compositionally biased region" description="Basic and acidic residues" evidence="1">
    <location>
        <begin position="522"/>
        <end position="531"/>
    </location>
</feature>
<dbReference type="RefSeq" id="XP_056750163.1">
    <property type="nucleotide sequence ID" value="XM_056901495.1"/>
</dbReference>
<dbReference type="EMBL" id="JAQJAE010000005">
    <property type="protein sequence ID" value="KAJ5593537.1"/>
    <property type="molecule type" value="Genomic_DNA"/>
</dbReference>
<name>A0AAD6GXK8_9EURO</name>
<reference evidence="3" key="1">
    <citation type="journal article" date="2023" name="IMA Fungus">
        <title>Comparative genomic study of the Penicillium genus elucidates a diverse pangenome and 15 lateral gene transfer events.</title>
        <authorList>
            <person name="Petersen C."/>
            <person name="Sorensen T."/>
            <person name="Nielsen M.R."/>
            <person name="Sondergaard T.E."/>
            <person name="Sorensen J.L."/>
            <person name="Fitzpatrick D.A."/>
            <person name="Frisvad J.C."/>
            <person name="Nielsen K.L."/>
        </authorList>
    </citation>
    <scope>NUCLEOTIDE SEQUENCE</scope>
    <source>
        <strain evidence="3">IBT 12815</strain>
    </source>
</reference>
<sequence length="707" mass="81211">MEAASILSAMKGEKLKDSPQSHYVVDDNEPNNRLYSLKRPEPLQEPEEPEYPEDGDDKDRRIWRDQMDVYKMKYTKWEKQAKGLSDVNEYILTYLDPMHHLALIAYRTPYDRLVYLKTRFARSTAYEEEIRMNWKVFAMQKPTGDIEQWLQKWNSLREQAISLGISDADSNRDFLHAVKEVLPIWWQGKYQEIVMDKKPYDTRDLLESFRAMNREIGVQTVTSTNAPKSAFSTWQGHQEAKPETKQDKLPFEKRKCPCGNTHPHHKVVNCWVMNEAIRPEGYTLDKGKLEKAKKKLANDPAWKQWVEKAVDEAKPKHEYANQVSFATTYQSKPQSKPLGNIQVSKHVLSITKSDAGEPSLQNRWILDTGSSTHVCNNRELFVDFTSENMELTTGDSTTKVLGKGKVRLVGKHPEKGRMEITLSDALYSPSFHTNLVSYAMLKKKGGTWCQHTNCIRDPNDRPVVNLYLWDQFNLWIFDEPEYERSQSVPLPIVKEPVELTDEEITQVVNHQITSQEGTSIPESERQNRQDEAVDAPQDTQQDEAHIVRETTPLQGVSEQAYMPTPIGPPRTALPGVIQEIQEVQKDQEPPPSTPPYEETGLRQGVDESGTDPDQGVDMHDQDDHLLARDQAQQHNEKAIPAVEDELERQLQAELLAPSREITSSYRVLTKSHQLYYMLLQLAYMPRNQASGVIEMTSPHRQSTGKMS</sequence>
<evidence type="ECO:0000256" key="1">
    <source>
        <dbReference type="SAM" id="MobiDB-lite"/>
    </source>
</evidence>
<organism evidence="3 4">
    <name type="scientific">Penicillium hordei</name>
    <dbReference type="NCBI Taxonomy" id="40994"/>
    <lineage>
        <taxon>Eukaryota</taxon>
        <taxon>Fungi</taxon>
        <taxon>Dikarya</taxon>
        <taxon>Ascomycota</taxon>
        <taxon>Pezizomycotina</taxon>
        <taxon>Eurotiomycetes</taxon>
        <taxon>Eurotiomycetidae</taxon>
        <taxon>Eurotiales</taxon>
        <taxon>Aspergillaceae</taxon>
        <taxon>Penicillium</taxon>
    </lineage>
</organism>
<protein>
    <recommendedName>
        <fullName evidence="2">Retrovirus-related Pol polyprotein from transposon TNT 1-94-like beta-barrel domain-containing protein</fullName>
    </recommendedName>
</protein>
<keyword evidence="4" id="KW-1185">Reference proteome</keyword>
<comment type="caution">
    <text evidence="3">The sequence shown here is derived from an EMBL/GenBank/DDBJ whole genome shotgun (WGS) entry which is preliminary data.</text>
</comment>
<dbReference type="AlphaFoldDB" id="A0AAD6GXK8"/>
<feature type="compositionally biased region" description="Acidic residues" evidence="1">
    <location>
        <begin position="44"/>
        <end position="56"/>
    </location>
</feature>
<dbReference type="Pfam" id="PF22936">
    <property type="entry name" value="Pol_BBD"/>
    <property type="match status" value="1"/>
</dbReference>
<reference evidence="3" key="2">
    <citation type="submission" date="2023-01" db="EMBL/GenBank/DDBJ databases">
        <authorList>
            <person name="Petersen C."/>
        </authorList>
    </citation>
    <scope>NUCLEOTIDE SEQUENCE</scope>
    <source>
        <strain evidence="3">IBT 12815</strain>
    </source>
</reference>
<feature type="region of interest" description="Disordered" evidence="1">
    <location>
        <begin position="510"/>
        <end position="544"/>
    </location>
</feature>
<proteinExistence type="predicted"/>
<feature type="region of interest" description="Disordered" evidence="1">
    <location>
        <begin position="1"/>
        <end position="58"/>
    </location>
</feature>